<sequence>MNNLDKCKLAIKKWQDAFNAKDAKGCAEQYTSNCTMVAKPFGEFVGKESIQNFWQKLIDDGFSNVSYSEVNWEPKENGYILKSKWKMNKAFGIVHEEYWQIQQDGSALLEYDEFEVLGEC</sequence>
<keyword evidence="2" id="KW-1185">Reference proteome</keyword>
<organism evidence="1 2">
    <name type="scientific">Francisella halioticida</name>
    <dbReference type="NCBI Taxonomy" id="549298"/>
    <lineage>
        <taxon>Bacteria</taxon>
        <taxon>Pseudomonadati</taxon>
        <taxon>Pseudomonadota</taxon>
        <taxon>Gammaproteobacteria</taxon>
        <taxon>Thiotrichales</taxon>
        <taxon>Francisellaceae</taxon>
        <taxon>Francisella</taxon>
    </lineage>
</organism>
<evidence type="ECO:0000313" key="1">
    <source>
        <dbReference type="EMBL" id="ASG68900.1"/>
    </source>
</evidence>
<reference evidence="1 2" key="1">
    <citation type="submission" date="2017-06" db="EMBL/GenBank/DDBJ databases">
        <title>Complete genome of Francisella halioticida.</title>
        <authorList>
            <person name="Sjodin A."/>
        </authorList>
    </citation>
    <scope>NUCLEOTIDE SEQUENCE [LARGE SCALE GENOMIC DNA]</scope>
    <source>
        <strain evidence="1 2">DSM 23729</strain>
    </source>
</reference>
<gene>
    <name evidence="1" type="ORF">CDV26_11395</name>
</gene>
<dbReference type="RefSeq" id="WP_088773359.1">
    <property type="nucleotide sequence ID" value="NZ_AP023082.1"/>
</dbReference>
<dbReference type="EMBL" id="CP022132">
    <property type="protein sequence ID" value="ASG68900.1"/>
    <property type="molecule type" value="Genomic_DNA"/>
</dbReference>
<dbReference type="Proteomes" id="UP000249910">
    <property type="component" value="Chromosome"/>
</dbReference>
<proteinExistence type="predicted"/>
<dbReference type="Gene3D" id="3.10.450.50">
    <property type="match status" value="1"/>
</dbReference>
<protein>
    <submittedName>
        <fullName evidence="1">Isochorismatase</fullName>
    </submittedName>
</protein>
<dbReference type="InterPro" id="IPR032710">
    <property type="entry name" value="NTF2-like_dom_sf"/>
</dbReference>
<name>A0ABM6M270_9GAMM</name>
<accession>A0ABM6M270</accession>
<dbReference type="SUPFAM" id="SSF54427">
    <property type="entry name" value="NTF2-like"/>
    <property type="match status" value="1"/>
</dbReference>
<evidence type="ECO:0000313" key="2">
    <source>
        <dbReference type="Proteomes" id="UP000249910"/>
    </source>
</evidence>